<dbReference type="Gene3D" id="3.30.930.10">
    <property type="entry name" value="Bira Bifunctional Protein, Domain 2"/>
    <property type="match status" value="1"/>
</dbReference>
<name>A0A832I166_UNCEI</name>
<dbReference type="EMBL" id="DSQF01000012">
    <property type="protein sequence ID" value="HGZ42841.1"/>
    <property type="molecule type" value="Genomic_DNA"/>
</dbReference>
<comment type="caution">
    <text evidence="3">The sequence shown here is derived from an EMBL/GenBank/DDBJ whole genome shotgun (WGS) entry which is preliminary data.</text>
</comment>
<accession>A0A832I166</accession>
<dbReference type="InterPro" id="IPR050664">
    <property type="entry name" value="Octanoyltrans_LipM/LipL"/>
</dbReference>
<dbReference type="InterPro" id="IPR004143">
    <property type="entry name" value="BPL_LPL_catalytic"/>
</dbReference>
<evidence type="ECO:0000256" key="1">
    <source>
        <dbReference type="SAM" id="MobiDB-lite"/>
    </source>
</evidence>
<dbReference type="Pfam" id="PF21948">
    <property type="entry name" value="LplA-B_cat"/>
    <property type="match status" value="1"/>
</dbReference>
<dbReference type="SUPFAM" id="SSF55681">
    <property type="entry name" value="Class II aaRS and biotin synthetases"/>
    <property type="match status" value="1"/>
</dbReference>
<organism evidence="3">
    <name type="scientific">Eiseniibacteriota bacterium</name>
    <dbReference type="NCBI Taxonomy" id="2212470"/>
    <lineage>
        <taxon>Bacteria</taxon>
        <taxon>Candidatus Eiseniibacteriota</taxon>
    </lineage>
</organism>
<sequence length="277" mass="29166">MILWCDGAHDPAENMRRDAALLAAAGAGAEPVLRLFRFAPHGITLGASQRPEDELDLARCAADGVPWAVRPTGGRAIFHAEEWTYALAAPLGDPEWGGPRSQAYAAASRLVLESLRRLGVPAALEPGRGPALRPRRAGGAAPPCFASTARHEIVLDGRKLVGSAQRRTAQALLQQGSVLLGPGHLRLADYLAGDGAARAAARAALAAASADAGRWIPPHAALDEWAAALLAARPTLRRVDGDAGLFLLTPPESGSYTAPRLRRATQVERGQRVRRAP</sequence>
<dbReference type="PROSITE" id="PS51733">
    <property type="entry name" value="BPL_LPL_CATALYTIC"/>
    <property type="match status" value="1"/>
</dbReference>
<evidence type="ECO:0000259" key="2">
    <source>
        <dbReference type="PROSITE" id="PS51733"/>
    </source>
</evidence>
<proteinExistence type="predicted"/>
<protein>
    <recommendedName>
        <fullName evidence="2">BPL/LPL catalytic domain-containing protein</fullName>
    </recommendedName>
</protein>
<dbReference type="PANTHER" id="PTHR43679">
    <property type="entry name" value="OCTANOYLTRANSFERASE LIPM-RELATED"/>
    <property type="match status" value="1"/>
</dbReference>
<dbReference type="AlphaFoldDB" id="A0A832I166"/>
<feature type="domain" description="BPL/LPL catalytic" evidence="2">
    <location>
        <begin position="27"/>
        <end position="241"/>
    </location>
</feature>
<dbReference type="InterPro" id="IPR045864">
    <property type="entry name" value="aa-tRNA-synth_II/BPL/LPL"/>
</dbReference>
<evidence type="ECO:0000313" key="3">
    <source>
        <dbReference type="EMBL" id="HGZ42841.1"/>
    </source>
</evidence>
<reference evidence="3" key="1">
    <citation type="journal article" date="2020" name="mSystems">
        <title>Genome- and Community-Level Interaction Insights into Carbon Utilization and Element Cycling Functions of Hydrothermarchaeota in Hydrothermal Sediment.</title>
        <authorList>
            <person name="Zhou Z."/>
            <person name="Liu Y."/>
            <person name="Xu W."/>
            <person name="Pan J."/>
            <person name="Luo Z.H."/>
            <person name="Li M."/>
        </authorList>
    </citation>
    <scope>NUCLEOTIDE SEQUENCE [LARGE SCALE GENOMIC DNA]</scope>
    <source>
        <strain evidence="3">SpSt-381</strain>
    </source>
</reference>
<gene>
    <name evidence="3" type="ORF">ENR23_05330</name>
</gene>
<feature type="region of interest" description="Disordered" evidence="1">
    <location>
        <begin position="253"/>
        <end position="277"/>
    </location>
</feature>
<dbReference type="PANTHER" id="PTHR43679:SF2">
    <property type="entry name" value="OCTANOYL-[GCVH]:PROTEIN N-OCTANOYLTRANSFERASE"/>
    <property type="match status" value="1"/>
</dbReference>